<dbReference type="EMBL" id="ANOF01000069">
    <property type="protein sequence ID" value="EMI27275.1"/>
    <property type="molecule type" value="Genomic_DNA"/>
</dbReference>
<reference evidence="2 3" key="1">
    <citation type="journal article" date="2013" name="Mar. Genomics">
        <title>Expression of sulfatases in Rhodopirellula baltica and the diversity of sulfatases in the genus Rhodopirellula.</title>
        <authorList>
            <person name="Wegner C.E."/>
            <person name="Richter-Heitmann T."/>
            <person name="Klindworth A."/>
            <person name="Klockow C."/>
            <person name="Richter M."/>
            <person name="Achstetter T."/>
            <person name="Glockner F.O."/>
            <person name="Harder J."/>
        </authorList>
    </citation>
    <scope>NUCLEOTIDE SEQUENCE [LARGE SCALE GENOMIC DNA]</scope>
    <source>
        <strain evidence="2 3">SH398</strain>
    </source>
</reference>
<proteinExistence type="predicted"/>
<gene>
    <name evidence="2" type="ORF">RESH_02125</name>
</gene>
<name>M5S704_9BACT</name>
<dbReference type="AlphaFoldDB" id="M5S704"/>
<evidence type="ECO:0000313" key="3">
    <source>
        <dbReference type="Proteomes" id="UP000011996"/>
    </source>
</evidence>
<evidence type="ECO:0000313" key="2">
    <source>
        <dbReference type="EMBL" id="EMI27275.1"/>
    </source>
</evidence>
<feature type="compositionally biased region" description="Basic and acidic residues" evidence="1">
    <location>
        <begin position="16"/>
        <end position="29"/>
    </location>
</feature>
<accession>M5S704</accession>
<dbReference type="Proteomes" id="UP000011996">
    <property type="component" value="Unassembled WGS sequence"/>
</dbReference>
<feature type="region of interest" description="Disordered" evidence="1">
    <location>
        <begin position="1"/>
        <end position="38"/>
    </location>
</feature>
<protein>
    <submittedName>
        <fullName evidence="2">Uncharacterized protein</fullName>
    </submittedName>
</protein>
<comment type="caution">
    <text evidence="2">The sequence shown here is derived from an EMBL/GenBank/DDBJ whole genome shotgun (WGS) entry which is preliminary data.</text>
</comment>
<evidence type="ECO:0000256" key="1">
    <source>
        <dbReference type="SAM" id="MobiDB-lite"/>
    </source>
</evidence>
<sequence length="57" mass="6707">MKLTTSPFELEQAASVRDRQRYSHAELGKSNKSGIHRRSFHCNAGKSTWYQRVRLRE</sequence>
<organism evidence="2 3">
    <name type="scientific">Rhodopirellula europaea SH398</name>
    <dbReference type="NCBI Taxonomy" id="1263868"/>
    <lineage>
        <taxon>Bacteria</taxon>
        <taxon>Pseudomonadati</taxon>
        <taxon>Planctomycetota</taxon>
        <taxon>Planctomycetia</taxon>
        <taxon>Pirellulales</taxon>
        <taxon>Pirellulaceae</taxon>
        <taxon>Rhodopirellula</taxon>
    </lineage>
</organism>